<dbReference type="Proteomes" id="UP001296943">
    <property type="component" value="Unassembled WGS sequence"/>
</dbReference>
<dbReference type="RefSeq" id="WP_204497596.1">
    <property type="nucleotide sequence ID" value="NZ_JAFBDR010000002.1"/>
</dbReference>
<proteinExistence type="inferred from homology"/>
<evidence type="ECO:0000256" key="1">
    <source>
        <dbReference type="ARBA" id="ARBA00004651"/>
    </source>
</evidence>
<comment type="subcellular location">
    <subcellularLocation>
        <location evidence="1 7">Cell membrane</location>
        <topology evidence="1 7">Multi-pass membrane protein</topology>
    </subcellularLocation>
</comment>
<feature type="transmembrane region" description="Helical" evidence="7">
    <location>
        <begin position="103"/>
        <end position="124"/>
    </location>
</feature>
<dbReference type="SUPFAM" id="SSF161098">
    <property type="entry name" value="MetI-like"/>
    <property type="match status" value="1"/>
</dbReference>
<dbReference type="EMBL" id="JAFBDR010000002">
    <property type="protein sequence ID" value="MBM7570169.1"/>
    <property type="molecule type" value="Genomic_DNA"/>
</dbReference>
<dbReference type="Pfam" id="PF00528">
    <property type="entry name" value="BPD_transp_1"/>
    <property type="match status" value="1"/>
</dbReference>
<dbReference type="InterPro" id="IPR035906">
    <property type="entry name" value="MetI-like_sf"/>
</dbReference>
<evidence type="ECO:0000256" key="7">
    <source>
        <dbReference type="RuleBase" id="RU363032"/>
    </source>
</evidence>
<keyword evidence="4 7" id="KW-0812">Transmembrane</keyword>
<keyword evidence="3" id="KW-1003">Cell membrane</keyword>
<reference evidence="9 10" key="1">
    <citation type="submission" date="2021-01" db="EMBL/GenBank/DDBJ databases">
        <title>Genomic Encyclopedia of Type Strains, Phase IV (KMG-IV): sequencing the most valuable type-strain genomes for metagenomic binning, comparative biology and taxonomic classification.</title>
        <authorList>
            <person name="Goeker M."/>
        </authorList>
    </citation>
    <scope>NUCLEOTIDE SEQUENCE [LARGE SCALE GENOMIC DNA]</scope>
    <source>
        <strain evidence="9 10">DSM 23711</strain>
    </source>
</reference>
<name>A0ABS2MWA3_9BACI</name>
<keyword evidence="6 7" id="KW-0472">Membrane</keyword>
<evidence type="ECO:0000256" key="5">
    <source>
        <dbReference type="ARBA" id="ARBA00022989"/>
    </source>
</evidence>
<evidence type="ECO:0000256" key="3">
    <source>
        <dbReference type="ARBA" id="ARBA00022475"/>
    </source>
</evidence>
<dbReference type="PANTHER" id="PTHR43744">
    <property type="entry name" value="ABC TRANSPORTER PERMEASE PROTEIN MG189-RELATED-RELATED"/>
    <property type="match status" value="1"/>
</dbReference>
<evidence type="ECO:0000259" key="8">
    <source>
        <dbReference type="PROSITE" id="PS50928"/>
    </source>
</evidence>
<comment type="caution">
    <text evidence="9">The sequence shown here is derived from an EMBL/GenBank/DDBJ whole genome shotgun (WGS) entry which is preliminary data.</text>
</comment>
<accession>A0ABS2MWA3</accession>
<keyword evidence="10" id="KW-1185">Reference proteome</keyword>
<comment type="similarity">
    <text evidence="7">Belongs to the binding-protein-dependent transport system permease family.</text>
</comment>
<dbReference type="PROSITE" id="PS50928">
    <property type="entry name" value="ABC_TM1"/>
    <property type="match status" value="1"/>
</dbReference>
<feature type="transmembrane region" description="Helical" evidence="7">
    <location>
        <begin position="240"/>
        <end position="259"/>
    </location>
</feature>
<keyword evidence="5 7" id="KW-1133">Transmembrane helix</keyword>
<keyword evidence="2 7" id="KW-0813">Transport</keyword>
<dbReference type="Gene3D" id="1.10.3720.10">
    <property type="entry name" value="MetI-like"/>
    <property type="match status" value="1"/>
</dbReference>
<evidence type="ECO:0000256" key="2">
    <source>
        <dbReference type="ARBA" id="ARBA00022448"/>
    </source>
</evidence>
<feature type="transmembrane region" description="Helical" evidence="7">
    <location>
        <begin position="180"/>
        <end position="205"/>
    </location>
</feature>
<feature type="transmembrane region" description="Helical" evidence="7">
    <location>
        <begin position="7"/>
        <end position="29"/>
    </location>
</feature>
<evidence type="ECO:0000256" key="4">
    <source>
        <dbReference type="ARBA" id="ARBA00022692"/>
    </source>
</evidence>
<evidence type="ECO:0000313" key="10">
    <source>
        <dbReference type="Proteomes" id="UP001296943"/>
    </source>
</evidence>
<dbReference type="InterPro" id="IPR000515">
    <property type="entry name" value="MetI-like"/>
</dbReference>
<feature type="domain" description="ABC transmembrane type-1" evidence="8">
    <location>
        <begin position="68"/>
        <end position="259"/>
    </location>
</feature>
<dbReference type="PANTHER" id="PTHR43744:SF2">
    <property type="entry name" value="ARABINOOLIGOSACCHARIDES TRANSPORT SYSTEM PERMEASE PROTEIN ARAQ"/>
    <property type="match status" value="1"/>
</dbReference>
<evidence type="ECO:0000256" key="6">
    <source>
        <dbReference type="ARBA" id="ARBA00023136"/>
    </source>
</evidence>
<protein>
    <submittedName>
        <fullName evidence="9">Raffinose/stachyose/melibiose transport system permease protein</fullName>
    </submittedName>
</protein>
<feature type="transmembrane region" description="Helical" evidence="7">
    <location>
        <begin position="136"/>
        <end position="159"/>
    </location>
</feature>
<sequence>MSYKKSTFIVELIGIAIAILFLVPFYFVLVNSVKSFPEILVNAASFPNKVLFSNFSKVWGLINFPKAFLNSLLVTVTSIVGIVVISSMAAWKLVRTPNKLSQILFIIFVSSMVIPFQTVMIPLLKLSGTLGLINSIHGIVIMYFGFGVSLSLFLFHGFIKTVPTEIEEAARIDGCSEFGVFWRIVFPILKPITATVIILNTLWIWNDYLLPLLVLQNPDLRTIPLATSALFAQYQKQWDMGLAALVLGIVPIIAFFLFLQKHIIKGVQAGSIK</sequence>
<feature type="transmembrane region" description="Helical" evidence="7">
    <location>
        <begin position="67"/>
        <end position="91"/>
    </location>
</feature>
<dbReference type="CDD" id="cd06261">
    <property type="entry name" value="TM_PBP2"/>
    <property type="match status" value="1"/>
</dbReference>
<evidence type="ECO:0000313" key="9">
    <source>
        <dbReference type="EMBL" id="MBM7570169.1"/>
    </source>
</evidence>
<organism evidence="9 10">
    <name type="scientific">Aquibacillus albus</name>
    <dbReference type="NCBI Taxonomy" id="1168171"/>
    <lineage>
        <taxon>Bacteria</taxon>
        <taxon>Bacillati</taxon>
        <taxon>Bacillota</taxon>
        <taxon>Bacilli</taxon>
        <taxon>Bacillales</taxon>
        <taxon>Bacillaceae</taxon>
        <taxon>Aquibacillus</taxon>
    </lineage>
</organism>
<gene>
    <name evidence="9" type="ORF">JOC48_000647</name>
</gene>